<keyword evidence="2" id="KW-1185">Reference proteome</keyword>
<comment type="caution">
    <text evidence="1">The sequence shown here is derived from an EMBL/GenBank/DDBJ whole genome shotgun (WGS) entry which is preliminary data.</text>
</comment>
<dbReference type="AlphaFoldDB" id="A0A2V3USP3"/>
<evidence type="ECO:0000313" key="1">
    <source>
        <dbReference type="EMBL" id="PXW68427.1"/>
    </source>
</evidence>
<sequence>MRNIVDTRTGLGFALAACLLLCGCGARWNTAFRDRNIPTGSASVITVDAKQRHVLIQPTVETDGSGPSPTSLRMCAEPAPDVFAVIAASGSGSIGFDARSQTGQGGLSISASEAGATIERTQTINLLRESFYRTCERYLNGAISRESFIVQAGRDARAMVAILAIEQLTGAVKRPATIISGPAVATSAQMSSELVTLYATAAKRREAAEKAYAPVKDKETADCSKVPADGKAACEADKAKAVAAKAELDSASAQVAEIVKLSGNVGPALQAGASTSAGAVLPGGADKGASGTEIGKVADAVVAIARQVIEVDDMRLFCIEDVAAKGDSSALYDSCLALLSGAAKFEAERFSRDTYALRQARDRRTQAFQGFAPGTFDCPAIAATVGLSPRETLALCSGDPAVSRDAFFELSPGQQQAILNQMQ</sequence>
<dbReference type="PROSITE" id="PS51257">
    <property type="entry name" value="PROKAR_LIPOPROTEIN"/>
    <property type="match status" value="1"/>
</dbReference>
<dbReference type="EMBL" id="QJJM01000017">
    <property type="protein sequence ID" value="PXW68427.1"/>
    <property type="molecule type" value="Genomic_DNA"/>
</dbReference>
<dbReference type="RefSeq" id="WP_146215400.1">
    <property type="nucleotide sequence ID" value="NZ_QJJM01000017.1"/>
</dbReference>
<gene>
    <name evidence="1" type="ORF">C7451_11717</name>
</gene>
<reference evidence="1 2" key="1">
    <citation type="submission" date="2018-05" db="EMBL/GenBank/DDBJ databases">
        <title>Genomic Encyclopedia of Type Strains, Phase IV (KMG-IV): sequencing the most valuable type-strain genomes for metagenomic binning, comparative biology and taxonomic classification.</title>
        <authorList>
            <person name="Goeker M."/>
        </authorList>
    </citation>
    <scope>NUCLEOTIDE SEQUENCE [LARGE SCALE GENOMIC DNA]</scope>
    <source>
        <strain evidence="1 2">DSM 3183</strain>
    </source>
</reference>
<name>A0A2V3USP3_9SPHN</name>
<organism evidence="1 2">
    <name type="scientific">Blastomonas natatoria</name>
    <dbReference type="NCBI Taxonomy" id="34015"/>
    <lineage>
        <taxon>Bacteria</taxon>
        <taxon>Pseudomonadati</taxon>
        <taxon>Pseudomonadota</taxon>
        <taxon>Alphaproteobacteria</taxon>
        <taxon>Sphingomonadales</taxon>
        <taxon>Sphingomonadaceae</taxon>
        <taxon>Blastomonas</taxon>
    </lineage>
</organism>
<accession>A0A2V3USP3</accession>
<dbReference type="OrthoDB" id="7367020at2"/>
<protein>
    <submittedName>
        <fullName evidence="1">Uncharacterized protein</fullName>
    </submittedName>
</protein>
<evidence type="ECO:0000313" key="2">
    <source>
        <dbReference type="Proteomes" id="UP000248014"/>
    </source>
</evidence>
<proteinExistence type="predicted"/>
<dbReference type="Proteomes" id="UP000248014">
    <property type="component" value="Unassembled WGS sequence"/>
</dbReference>